<accession>A0AAG5CR32</accession>
<feature type="region of interest" description="Disordered" evidence="1">
    <location>
        <begin position="1"/>
        <end position="39"/>
    </location>
</feature>
<feature type="region of interest" description="Disordered" evidence="1">
    <location>
        <begin position="183"/>
        <end position="216"/>
    </location>
</feature>
<sequence length="254" mass="27744">MKQNSVNPPAAPGTLHNVASNRGPVQHAQHQHHQQQSVGYSQLMQPIGAPCPHQHQHPQRFSASFQGNTLAPVMQQPPYSVHQQQQPVQMSSGISSTAGSTYVNMGQPSTLPMVTSPVAFLAPTVWPTGHQQNQKQQQYQQQQLMIGQQQPLSLQPTGGVDCYGSTGLTGGRQHYKQQQSCSSMQPFPTAQYHQQQQVEPFPSTQPQGPTTTEAQYFLDPNCTVPIGKSLSQPPSTAGCCPNPKCSKCEPFKRK</sequence>
<dbReference type="AlphaFoldDB" id="A0AAG5CR32"/>
<evidence type="ECO:0000256" key="1">
    <source>
        <dbReference type="SAM" id="MobiDB-lite"/>
    </source>
</evidence>
<protein>
    <submittedName>
        <fullName evidence="2">Uncharacterized protein</fullName>
    </submittedName>
</protein>
<feature type="compositionally biased region" description="Polar residues" evidence="1">
    <location>
        <begin position="183"/>
        <end position="214"/>
    </location>
</feature>
<organism evidence="2 3">
    <name type="scientific">Anopheles atroparvus</name>
    <name type="common">European mosquito</name>
    <dbReference type="NCBI Taxonomy" id="41427"/>
    <lineage>
        <taxon>Eukaryota</taxon>
        <taxon>Metazoa</taxon>
        <taxon>Ecdysozoa</taxon>
        <taxon>Arthropoda</taxon>
        <taxon>Hexapoda</taxon>
        <taxon>Insecta</taxon>
        <taxon>Pterygota</taxon>
        <taxon>Neoptera</taxon>
        <taxon>Endopterygota</taxon>
        <taxon>Diptera</taxon>
        <taxon>Nematocera</taxon>
        <taxon>Culicoidea</taxon>
        <taxon>Culicidae</taxon>
        <taxon>Anophelinae</taxon>
        <taxon>Anopheles</taxon>
    </lineage>
</organism>
<name>A0AAG5CR32_ANOAO</name>
<dbReference type="Proteomes" id="UP000075880">
    <property type="component" value="Unassembled WGS sequence"/>
</dbReference>
<reference evidence="2" key="1">
    <citation type="submission" date="2024-04" db="UniProtKB">
        <authorList>
            <consortium name="EnsemblMetazoa"/>
        </authorList>
    </citation>
    <scope>IDENTIFICATION</scope>
    <source>
        <strain evidence="2">EBRO</strain>
    </source>
</reference>
<proteinExistence type="predicted"/>
<dbReference type="EnsemblMetazoa" id="ENSAATROPT001329">
    <property type="protein sequence ID" value="ENSAATROPP001276"/>
    <property type="gene ID" value="ENSAATROPG001056"/>
</dbReference>
<evidence type="ECO:0000313" key="3">
    <source>
        <dbReference type="Proteomes" id="UP000075880"/>
    </source>
</evidence>
<keyword evidence="3" id="KW-1185">Reference proteome</keyword>
<evidence type="ECO:0000313" key="2">
    <source>
        <dbReference type="EnsemblMetazoa" id="ENSAATROPP001276"/>
    </source>
</evidence>